<dbReference type="InterPro" id="IPR006091">
    <property type="entry name" value="Acyl-CoA_Oxase/DH_mid-dom"/>
</dbReference>
<keyword evidence="4 5" id="KW-0274">FAD</keyword>
<dbReference type="SUPFAM" id="SSF56645">
    <property type="entry name" value="Acyl-CoA dehydrogenase NM domain-like"/>
    <property type="match status" value="1"/>
</dbReference>
<dbReference type="Gene3D" id="2.40.110.10">
    <property type="entry name" value="Butyryl-CoA Dehydrogenase, subunit A, domain 2"/>
    <property type="match status" value="1"/>
</dbReference>
<keyword evidence="5" id="KW-0560">Oxidoreductase</keyword>
<evidence type="ECO:0000256" key="4">
    <source>
        <dbReference type="ARBA" id="ARBA00022827"/>
    </source>
</evidence>
<protein>
    <recommendedName>
        <fullName evidence="11">Acyl-CoA dehydrogenase</fullName>
    </recommendedName>
</protein>
<dbReference type="EMBL" id="JPVR01000068">
    <property type="protein sequence ID" value="KGR87094.1"/>
    <property type="molecule type" value="Genomic_DNA"/>
</dbReference>
<evidence type="ECO:0000259" key="6">
    <source>
        <dbReference type="Pfam" id="PF00441"/>
    </source>
</evidence>
<dbReference type="Pfam" id="PF02771">
    <property type="entry name" value="Acyl-CoA_dh_N"/>
    <property type="match status" value="1"/>
</dbReference>
<evidence type="ECO:0000256" key="1">
    <source>
        <dbReference type="ARBA" id="ARBA00001974"/>
    </source>
</evidence>
<keyword evidence="3 5" id="KW-0285">Flavoprotein</keyword>
<keyword evidence="10" id="KW-1185">Reference proteome</keyword>
<dbReference type="InterPro" id="IPR046373">
    <property type="entry name" value="Acyl-CoA_Oxase/DH_mid-dom_sf"/>
</dbReference>
<evidence type="ECO:0000313" key="10">
    <source>
        <dbReference type="Proteomes" id="UP000030487"/>
    </source>
</evidence>
<dbReference type="Pfam" id="PF02770">
    <property type="entry name" value="Acyl-CoA_dh_M"/>
    <property type="match status" value="1"/>
</dbReference>
<feature type="domain" description="Acyl-CoA dehydrogenase/oxidase N-terminal" evidence="8">
    <location>
        <begin position="10"/>
        <end position="109"/>
    </location>
</feature>
<dbReference type="PANTHER" id="PTHR43884:SF12">
    <property type="entry name" value="ISOVALERYL-COA DEHYDROGENASE, MITOCHONDRIAL-RELATED"/>
    <property type="match status" value="1"/>
</dbReference>
<evidence type="ECO:0000256" key="5">
    <source>
        <dbReference type="RuleBase" id="RU362125"/>
    </source>
</evidence>
<dbReference type="InterPro" id="IPR009075">
    <property type="entry name" value="AcylCo_DH/oxidase_C"/>
</dbReference>
<dbReference type="PIRSF" id="PIRSF016578">
    <property type="entry name" value="HsaA"/>
    <property type="match status" value="1"/>
</dbReference>
<proteinExistence type="inferred from homology"/>
<dbReference type="RefSeq" id="WP_036076549.1">
    <property type="nucleotide sequence ID" value="NZ_AVCW01000014.1"/>
</dbReference>
<dbReference type="InterPro" id="IPR013786">
    <property type="entry name" value="AcylCoA_DH/ox_N"/>
</dbReference>
<dbReference type="PANTHER" id="PTHR43884">
    <property type="entry name" value="ACYL-COA DEHYDROGENASE"/>
    <property type="match status" value="1"/>
</dbReference>
<comment type="similarity">
    <text evidence="2 5">Belongs to the acyl-CoA dehydrogenase family.</text>
</comment>
<comment type="cofactor">
    <cofactor evidence="1 5">
        <name>FAD</name>
        <dbReference type="ChEBI" id="CHEBI:57692"/>
    </cofactor>
</comment>
<evidence type="ECO:0000256" key="2">
    <source>
        <dbReference type="ARBA" id="ARBA00009347"/>
    </source>
</evidence>
<name>A0ABR4Y1M2_9BACI</name>
<evidence type="ECO:0000259" key="7">
    <source>
        <dbReference type="Pfam" id="PF02770"/>
    </source>
</evidence>
<dbReference type="Gene3D" id="1.20.140.10">
    <property type="entry name" value="Butyryl-CoA Dehydrogenase, subunit A, domain 3"/>
    <property type="match status" value="1"/>
</dbReference>
<dbReference type="SUPFAM" id="SSF47203">
    <property type="entry name" value="Acyl-CoA dehydrogenase C-terminal domain-like"/>
    <property type="match status" value="1"/>
</dbReference>
<evidence type="ECO:0008006" key="11">
    <source>
        <dbReference type="Google" id="ProtNLM"/>
    </source>
</evidence>
<accession>A0ABR4Y1M2</accession>
<reference evidence="9 10" key="1">
    <citation type="submission" date="2014-02" db="EMBL/GenBank/DDBJ databases">
        <title>Draft genome sequence of Lysinibacillus boronitolerans NBRC 103108.</title>
        <authorList>
            <person name="Zhang F."/>
            <person name="Wang G."/>
            <person name="Zhang L."/>
        </authorList>
    </citation>
    <scope>NUCLEOTIDE SEQUENCE [LARGE SCALE GENOMIC DNA]</scope>
    <source>
        <strain evidence="9 10">NBRC 103108</strain>
    </source>
</reference>
<dbReference type="Proteomes" id="UP000030487">
    <property type="component" value="Unassembled WGS sequence"/>
</dbReference>
<comment type="caution">
    <text evidence="9">The sequence shown here is derived from an EMBL/GenBank/DDBJ whole genome shotgun (WGS) entry which is preliminary data.</text>
</comment>
<feature type="domain" description="Acyl-CoA dehydrogenase/oxidase C-terminal" evidence="6">
    <location>
        <begin position="219"/>
        <end position="369"/>
    </location>
</feature>
<dbReference type="InterPro" id="IPR036250">
    <property type="entry name" value="AcylCo_DH-like_C"/>
</dbReference>
<dbReference type="InterPro" id="IPR009100">
    <property type="entry name" value="AcylCoA_DH/oxidase_NM_dom_sf"/>
</dbReference>
<dbReference type="Gene3D" id="1.10.540.10">
    <property type="entry name" value="Acyl-CoA dehydrogenase/oxidase, N-terminal domain"/>
    <property type="match status" value="1"/>
</dbReference>
<feature type="domain" description="Acyl-CoA oxidase/dehydrogenase middle" evidence="7">
    <location>
        <begin position="113"/>
        <end position="207"/>
    </location>
</feature>
<gene>
    <name evidence="9" type="ORF">CD31_07705</name>
</gene>
<dbReference type="InterPro" id="IPR037069">
    <property type="entry name" value="AcylCoA_DH/ox_N_sf"/>
</dbReference>
<evidence type="ECO:0000313" key="9">
    <source>
        <dbReference type="EMBL" id="KGR87094.1"/>
    </source>
</evidence>
<sequence length="371" mass="40673">MPERQNYISRAVIEKIQASAQQIDEMESFPHENFRLLAEQGLFGLHISKKYGGSEQPFYTNAKVVEEVANVCASTSVLLCTQALTTCLLELGGNEDQKSNYLRALAEGKYPGAFCVTEKQAGSDVSNIQTQAVFNDDSYVLTGEKSFITNAGEAGVYLVLARTGSHPTKGLSFFVVEACAPGLEFGEHVETLGVRGSSVGTVILNKVSVPKENMLGIEGSGFKLLMKTFNRSRTLVGAQGVGIAKGAFQIALNYLKERIQFGKPLSEQPIIQCMLAELGTKIITAELLVKEAAMHIDKETSEIEKYASMAKYYATDMAMQVTTDAVQLLGGYGFTKLYPLERMMRDAKVTQIYDGTNQIQRIIIARQLLKE</sequence>
<evidence type="ECO:0000259" key="8">
    <source>
        <dbReference type="Pfam" id="PF02771"/>
    </source>
</evidence>
<organism evidence="9 10">
    <name type="scientific">Lysinibacillus boronitolerans JCM 21713 = 10a = NBRC 103108</name>
    <dbReference type="NCBI Taxonomy" id="1294264"/>
    <lineage>
        <taxon>Bacteria</taxon>
        <taxon>Bacillati</taxon>
        <taxon>Bacillota</taxon>
        <taxon>Bacilli</taxon>
        <taxon>Bacillales</taxon>
        <taxon>Bacillaceae</taxon>
        <taxon>Lysinibacillus</taxon>
    </lineage>
</organism>
<evidence type="ECO:0000256" key="3">
    <source>
        <dbReference type="ARBA" id="ARBA00022630"/>
    </source>
</evidence>
<dbReference type="Pfam" id="PF00441">
    <property type="entry name" value="Acyl-CoA_dh_1"/>
    <property type="match status" value="1"/>
</dbReference>